<keyword evidence="1" id="KW-0472">Membrane</keyword>
<evidence type="ECO:0000256" key="1">
    <source>
        <dbReference type="SAM" id="Phobius"/>
    </source>
</evidence>
<organism evidence="2 3">
    <name type="scientific">Sphaerochaeta halotolerans</name>
    <dbReference type="NCBI Taxonomy" id="2293840"/>
    <lineage>
        <taxon>Bacteria</taxon>
        <taxon>Pseudomonadati</taxon>
        <taxon>Spirochaetota</taxon>
        <taxon>Spirochaetia</taxon>
        <taxon>Spirochaetales</taxon>
        <taxon>Sphaerochaetaceae</taxon>
        <taxon>Sphaerochaeta</taxon>
    </lineage>
</organism>
<dbReference type="AlphaFoldDB" id="A0A372MEP9"/>
<name>A0A372MEP9_9SPIR</name>
<keyword evidence="1" id="KW-0812">Transmembrane</keyword>
<proteinExistence type="predicted"/>
<dbReference type="RefSeq" id="WP_117331309.1">
    <property type="nucleotide sequence ID" value="NZ_QUWK01000015.1"/>
</dbReference>
<evidence type="ECO:0000313" key="3">
    <source>
        <dbReference type="Proteomes" id="UP000264002"/>
    </source>
</evidence>
<keyword evidence="3" id="KW-1185">Reference proteome</keyword>
<comment type="caution">
    <text evidence="2">The sequence shown here is derived from an EMBL/GenBank/DDBJ whole genome shotgun (WGS) entry which is preliminary data.</text>
</comment>
<sequence length="78" mass="8803">MWFLILFAIVFVLVLAFKSNKKEETITRTDQETGKTIVEKRTINTPSAGQTAARGVLWIIGIIIMIFILLIVIGAMMY</sequence>
<feature type="transmembrane region" description="Helical" evidence="1">
    <location>
        <begin position="56"/>
        <end position="77"/>
    </location>
</feature>
<gene>
    <name evidence="2" type="ORF">DYP60_12280</name>
</gene>
<dbReference type="EMBL" id="QUWK01000015">
    <property type="protein sequence ID" value="RFU93933.1"/>
    <property type="molecule type" value="Genomic_DNA"/>
</dbReference>
<protein>
    <submittedName>
        <fullName evidence="2">Uncharacterized protein</fullName>
    </submittedName>
</protein>
<reference evidence="2 3" key="2">
    <citation type="submission" date="2018-09" db="EMBL/GenBank/DDBJ databases">
        <title>Genome of Sphaerochaeta halotolerans strain 4-11.</title>
        <authorList>
            <person name="Nazina T.N."/>
            <person name="Sokolova D.S."/>
        </authorList>
    </citation>
    <scope>NUCLEOTIDE SEQUENCE [LARGE SCALE GENOMIC DNA]</scope>
    <source>
        <strain evidence="2 3">4-11</strain>
    </source>
</reference>
<accession>A0A372MEP9</accession>
<dbReference type="Proteomes" id="UP000264002">
    <property type="component" value="Unassembled WGS sequence"/>
</dbReference>
<reference evidence="3" key="1">
    <citation type="submission" date="2018-08" db="EMBL/GenBank/DDBJ databases">
        <authorList>
            <person name="Grouzdev D.S."/>
            <person name="Krutkina M.S."/>
        </authorList>
    </citation>
    <scope>NUCLEOTIDE SEQUENCE [LARGE SCALE GENOMIC DNA]</scope>
    <source>
        <strain evidence="3">4-11</strain>
    </source>
</reference>
<keyword evidence="1" id="KW-1133">Transmembrane helix</keyword>
<evidence type="ECO:0000313" key="2">
    <source>
        <dbReference type="EMBL" id="RFU93933.1"/>
    </source>
</evidence>